<dbReference type="Pfam" id="PF02754">
    <property type="entry name" value="CCG"/>
    <property type="match status" value="2"/>
</dbReference>
<organism evidence="3 4">
    <name type="scientific">Candidatus Desulfaltia bathyphila</name>
    <dbReference type="NCBI Taxonomy" id="2841697"/>
    <lineage>
        <taxon>Bacteria</taxon>
        <taxon>Pseudomonadati</taxon>
        <taxon>Thermodesulfobacteriota</taxon>
        <taxon>Desulfobacteria</taxon>
        <taxon>Desulfobacterales</taxon>
        <taxon>Desulfobacterales incertae sedis</taxon>
        <taxon>Candidatus Desulfaltia</taxon>
    </lineage>
</organism>
<evidence type="ECO:0000313" key="4">
    <source>
        <dbReference type="Proteomes" id="UP000603545"/>
    </source>
</evidence>
<proteinExistence type="predicted"/>
<evidence type="ECO:0000256" key="1">
    <source>
        <dbReference type="ARBA" id="ARBA00023002"/>
    </source>
</evidence>
<dbReference type="InterPro" id="IPR004017">
    <property type="entry name" value="Cys_rich_dom"/>
</dbReference>
<dbReference type="PANTHER" id="PTHR42947">
    <property type="entry name" value="COB--COM HETERODISULFIDE REDUCTASE SUBUNIT B 1"/>
    <property type="match status" value="1"/>
</dbReference>
<dbReference type="AlphaFoldDB" id="A0A8J6N4T2"/>
<name>A0A8J6N4T2_9BACT</name>
<dbReference type="GO" id="GO:0016491">
    <property type="term" value="F:oxidoreductase activity"/>
    <property type="evidence" value="ECO:0007669"/>
    <property type="project" value="UniProtKB-KW"/>
</dbReference>
<comment type="caution">
    <text evidence="3">The sequence shown here is derived from an EMBL/GenBank/DDBJ whole genome shotgun (WGS) entry which is preliminary data.</text>
</comment>
<feature type="domain" description="Cysteine-rich" evidence="2">
    <location>
        <begin position="146"/>
        <end position="236"/>
    </location>
</feature>
<dbReference type="PANTHER" id="PTHR42947:SF1">
    <property type="entry name" value="COB--COM HETERODISULFIDE REDUCTASE SUBUNIT B 1"/>
    <property type="match status" value="1"/>
</dbReference>
<accession>A0A8J6N4T2</accession>
<protein>
    <submittedName>
        <fullName evidence="3">CoB--CoM heterodisulfide reductase iron-sulfur subunit B family protein</fullName>
    </submittedName>
</protein>
<dbReference type="InterPro" id="IPR051278">
    <property type="entry name" value="HdrB/HdrD_reductase"/>
</dbReference>
<keyword evidence="1" id="KW-0560">Oxidoreductase</keyword>
<evidence type="ECO:0000259" key="2">
    <source>
        <dbReference type="Pfam" id="PF02754"/>
    </source>
</evidence>
<dbReference type="Proteomes" id="UP000603545">
    <property type="component" value="Unassembled WGS sequence"/>
</dbReference>
<evidence type="ECO:0000313" key="3">
    <source>
        <dbReference type="EMBL" id="MBC8199313.1"/>
    </source>
</evidence>
<dbReference type="Gene3D" id="1.20.1050.140">
    <property type="match status" value="1"/>
</dbReference>
<gene>
    <name evidence="3" type="ORF">H8E80_04615</name>
</gene>
<dbReference type="Gene3D" id="3.40.50.11810">
    <property type="match status" value="1"/>
</dbReference>
<reference evidence="3 4" key="1">
    <citation type="submission" date="2020-08" db="EMBL/GenBank/DDBJ databases">
        <title>Bridging the membrane lipid divide: bacteria of the FCB group superphylum have the potential to synthesize archaeal ether lipids.</title>
        <authorList>
            <person name="Villanueva L."/>
            <person name="Von Meijenfeldt F.A.B."/>
            <person name="Westbye A.B."/>
            <person name="Yadav S."/>
            <person name="Hopmans E.C."/>
            <person name="Dutilh B.E."/>
            <person name="Sinninghe Damste J.S."/>
        </authorList>
    </citation>
    <scope>NUCLEOTIDE SEQUENCE [LARGE SCALE GENOMIC DNA]</scope>
    <source>
        <strain evidence="3">NIOZ-UU82</strain>
    </source>
</reference>
<dbReference type="EMBL" id="JACNLL010000047">
    <property type="protein sequence ID" value="MBC8199313.1"/>
    <property type="molecule type" value="Genomic_DNA"/>
</dbReference>
<sequence length="287" mass="31902">MKYALFLGCNIPARVSQYEDSSRAVLKNLGVELIEIRSFNCCGYPLKNIDQKAYLLSSAQNLALAEKQGLNILTLCKCCFGSLKKAEYLLKEDLNLRQDVNHTLADIGLKYEGNISVKHLLSVLYHDVGIDAIKSRLSGSYKELRIAVHYGCHALRPSRITRFDNPIAPTIFDELVEITGAVSVDWPQKLECCGAPLTGINNDISINLTKKKVSDAKKSGADYLCTACPFCHLQFDFLQKRMVENNGNSEHLASVLYPQLLGLCMGIDKETLGIDMNQLEEHEDAKG</sequence>
<feature type="domain" description="Cysteine-rich" evidence="2">
    <location>
        <begin position="3"/>
        <end position="84"/>
    </location>
</feature>